<keyword evidence="3" id="KW-0812">Transmembrane</keyword>
<reference evidence="5 7" key="2">
    <citation type="submission" date="2018-11" db="EMBL/GenBank/DDBJ databases">
        <authorList>
            <consortium name="Pathogen Informatics"/>
        </authorList>
    </citation>
    <scope>NUCLEOTIDE SEQUENCE [LARGE SCALE GENOMIC DNA]</scope>
</reference>
<dbReference type="GO" id="GO:0005634">
    <property type="term" value="C:nucleus"/>
    <property type="evidence" value="ECO:0007669"/>
    <property type="project" value="TreeGrafter"/>
</dbReference>
<dbReference type="SUPFAM" id="SSF53474">
    <property type="entry name" value="alpha/beta-Hydrolases"/>
    <property type="match status" value="1"/>
</dbReference>
<evidence type="ECO:0000256" key="1">
    <source>
        <dbReference type="ARBA" id="ARBA00005863"/>
    </source>
</evidence>
<evidence type="ECO:0000313" key="5">
    <source>
        <dbReference type="EMBL" id="VDN60014.1"/>
    </source>
</evidence>
<evidence type="ECO:0000256" key="3">
    <source>
        <dbReference type="SAM" id="Phobius"/>
    </source>
</evidence>
<evidence type="ECO:0000256" key="2">
    <source>
        <dbReference type="ARBA" id="ARBA00022801"/>
    </source>
</evidence>
<keyword evidence="2" id="KW-0378">Hydrolase</keyword>
<dbReference type="PANTHER" id="PTHR48070:SF6">
    <property type="entry name" value="ESTERASE OVCA2"/>
    <property type="match status" value="1"/>
</dbReference>
<dbReference type="EMBL" id="UYYG01001198">
    <property type="protein sequence ID" value="VDN60014.1"/>
    <property type="molecule type" value="Genomic_DNA"/>
</dbReference>
<evidence type="ECO:0000313" key="6">
    <source>
        <dbReference type="Proteomes" id="UP000038040"/>
    </source>
</evidence>
<reference evidence="8" key="1">
    <citation type="submission" date="2017-02" db="UniProtKB">
        <authorList>
            <consortium name="WormBaseParasite"/>
        </authorList>
    </citation>
    <scope>IDENTIFICATION</scope>
</reference>
<dbReference type="GO" id="GO:0016787">
    <property type="term" value="F:hydrolase activity"/>
    <property type="evidence" value="ECO:0007669"/>
    <property type="project" value="UniProtKB-KW"/>
</dbReference>
<sequence length="189" mass="21443">MALEASRNNQDLEPCGNVEHKCRPSQDLTSNKICVNCCDSRRRMWPNERRQRSMILLMHLGPFDGILGFSQGAAFALLMALLKQKTGVAFDFKFLILISGFVSRAQEHAEIINCHINDIYCLNVYGENDQLIVPERSKKLADYFDDDKIETIVHAGGHYIPSLTAHKQIVTRFIAKLTLYFGRNPGNID</sequence>
<gene>
    <name evidence="5" type="ORF">DME_LOCUS9987</name>
</gene>
<dbReference type="STRING" id="318479.A0A0N4UIC6"/>
<dbReference type="PANTHER" id="PTHR48070">
    <property type="entry name" value="ESTERASE OVCA2"/>
    <property type="match status" value="1"/>
</dbReference>
<dbReference type="Proteomes" id="UP000038040">
    <property type="component" value="Unplaced"/>
</dbReference>
<keyword evidence="3" id="KW-0472">Membrane</keyword>
<name>A0A0N4UIC6_DRAME</name>
<dbReference type="Gene3D" id="3.40.50.1820">
    <property type="entry name" value="alpha/beta hydrolase"/>
    <property type="match status" value="1"/>
</dbReference>
<keyword evidence="3" id="KW-1133">Transmembrane helix</keyword>
<dbReference type="InterPro" id="IPR050593">
    <property type="entry name" value="LovG"/>
</dbReference>
<dbReference type="Proteomes" id="UP000274756">
    <property type="component" value="Unassembled WGS sequence"/>
</dbReference>
<feature type="domain" description="Serine hydrolase" evidence="4">
    <location>
        <begin position="59"/>
        <end position="168"/>
    </location>
</feature>
<comment type="similarity">
    <text evidence="1">Belongs to the LovG family.</text>
</comment>
<protein>
    <submittedName>
        <fullName evidence="8">FSH1 domain-containing protein</fullName>
    </submittedName>
</protein>
<proteinExistence type="inferred from homology"/>
<organism evidence="6 8">
    <name type="scientific">Dracunculus medinensis</name>
    <name type="common">Guinea worm</name>
    <dbReference type="NCBI Taxonomy" id="318479"/>
    <lineage>
        <taxon>Eukaryota</taxon>
        <taxon>Metazoa</taxon>
        <taxon>Ecdysozoa</taxon>
        <taxon>Nematoda</taxon>
        <taxon>Chromadorea</taxon>
        <taxon>Rhabditida</taxon>
        <taxon>Spirurina</taxon>
        <taxon>Dracunculoidea</taxon>
        <taxon>Dracunculidae</taxon>
        <taxon>Dracunculus</taxon>
    </lineage>
</organism>
<dbReference type="InterPro" id="IPR005645">
    <property type="entry name" value="FSH-like_dom"/>
</dbReference>
<dbReference type="InterPro" id="IPR029058">
    <property type="entry name" value="AB_hydrolase_fold"/>
</dbReference>
<feature type="transmembrane region" description="Helical" evidence="3">
    <location>
        <begin position="54"/>
        <end position="82"/>
    </location>
</feature>
<keyword evidence="7" id="KW-1185">Reference proteome</keyword>
<dbReference type="WBParaSite" id="DME_0000735101-mRNA-1">
    <property type="protein sequence ID" value="DME_0000735101-mRNA-1"/>
    <property type="gene ID" value="DME_0000735101"/>
</dbReference>
<dbReference type="Pfam" id="PF03959">
    <property type="entry name" value="FSH1"/>
    <property type="match status" value="1"/>
</dbReference>
<evidence type="ECO:0000313" key="8">
    <source>
        <dbReference type="WBParaSite" id="DME_0000735101-mRNA-1"/>
    </source>
</evidence>
<evidence type="ECO:0000313" key="7">
    <source>
        <dbReference type="Proteomes" id="UP000274756"/>
    </source>
</evidence>
<accession>A0A0N4UIC6</accession>
<dbReference type="GO" id="GO:0005737">
    <property type="term" value="C:cytoplasm"/>
    <property type="evidence" value="ECO:0007669"/>
    <property type="project" value="TreeGrafter"/>
</dbReference>
<evidence type="ECO:0000259" key="4">
    <source>
        <dbReference type="Pfam" id="PF03959"/>
    </source>
</evidence>
<dbReference type="OrthoDB" id="414698at2759"/>
<dbReference type="AlphaFoldDB" id="A0A0N4UIC6"/>